<accession>A0A4Q7TG42</accession>
<evidence type="ECO:0000313" key="2">
    <source>
        <dbReference type="Proteomes" id="UP000291832"/>
    </source>
</evidence>
<dbReference type="InterPro" id="IPR002060">
    <property type="entry name" value="Squ/phyt_synthse"/>
</dbReference>
<reference evidence="1 2" key="1">
    <citation type="journal article" date="2015" name="Stand. Genomic Sci.">
        <title>Genomic Encyclopedia of Bacterial and Archaeal Type Strains, Phase III: the genomes of soil and plant-associated and newly described type strains.</title>
        <authorList>
            <person name="Whitman W.B."/>
            <person name="Woyke T."/>
            <person name="Klenk H.P."/>
            <person name="Zhou Y."/>
            <person name="Lilburn T.G."/>
            <person name="Beck B.J."/>
            <person name="De Vos P."/>
            <person name="Vandamme P."/>
            <person name="Eisen J.A."/>
            <person name="Garrity G."/>
            <person name="Hugenholtz P."/>
            <person name="Kyrpides N.C."/>
        </authorList>
    </citation>
    <scope>NUCLEOTIDE SEQUENCE [LARGE SCALE GENOMIC DNA]</scope>
    <source>
        <strain evidence="1 2">RF6</strain>
    </source>
</reference>
<name>A0A4Q7TG42_9MICO</name>
<dbReference type="RefSeq" id="WP_130455748.1">
    <property type="nucleotide sequence ID" value="NZ_QYAG01000002.1"/>
</dbReference>
<keyword evidence="2" id="KW-1185">Reference proteome</keyword>
<dbReference type="OrthoDB" id="9807580at2"/>
<dbReference type="SFLD" id="SFLDG01018">
    <property type="entry name" value="Squalene/Phytoene_Synthase_Lik"/>
    <property type="match status" value="1"/>
</dbReference>
<dbReference type="SFLD" id="SFLDS00005">
    <property type="entry name" value="Isoprenoid_Synthase_Type_I"/>
    <property type="match status" value="1"/>
</dbReference>
<proteinExistence type="predicted"/>
<dbReference type="InterPro" id="IPR008949">
    <property type="entry name" value="Isoprenoid_synthase_dom_sf"/>
</dbReference>
<dbReference type="EMBL" id="SHKI01000009">
    <property type="protein sequence ID" value="RZT59434.1"/>
    <property type="molecule type" value="Genomic_DNA"/>
</dbReference>
<dbReference type="SUPFAM" id="SSF48576">
    <property type="entry name" value="Terpenoid synthases"/>
    <property type="match status" value="1"/>
</dbReference>
<dbReference type="GO" id="GO:0016765">
    <property type="term" value="F:transferase activity, transferring alkyl or aryl (other than methyl) groups"/>
    <property type="evidence" value="ECO:0007669"/>
    <property type="project" value="UniProtKB-ARBA"/>
</dbReference>
<protein>
    <submittedName>
        <fullName evidence="1">Phytoene/squalene synthetase</fullName>
    </submittedName>
</protein>
<gene>
    <name evidence="1" type="ORF">EV139_3106</name>
</gene>
<dbReference type="Gene3D" id="1.10.600.10">
    <property type="entry name" value="Farnesyl Diphosphate Synthase"/>
    <property type="match status" value="1"/>
</dbReference>
<organism evidence="1 2">
    <name type="scientific">Leucobacter luti</name>
    <dbReference type="NCBI Taxonomy" id="340320"/>
    <lineage>
        <taxon>Bacteria</taxon>
        <taxon>Bacillati</taxon>
        <taxon>Actinomycetota</taxon>
        <taxon>Actinomycetes</taxon>
        <taxon>Micrococcales</taxon>
        <taxon>Microbacteriaceae</taxon>
        <taxon>Leucobacter</taxon>
    </lineage>
</organism>
<evidence type="ECO:0000313" key="1">
    <source>
        <dbReference type="EMBL" id="RZT59434.1"/>
    </source>
</evidence>
<dbReference type="Pfam" id="PF00494">
    <property type="entry name" value="SQS_PSY"/>
    <property type="match status" value="1"/>
</dbReference>
<dbReference type="Proteomes" id="UP000291832">
    <property type="component" value="Unassembled WGS sequence"/>
</dbReference>
<sequence length="322" mass="34778">MRRRTPGCNALDDYREACEQAADQVIRVYSTSFGAATRLLGTRHRRHVRNIYALARIADELVDGVASGAGLSLAEQHERLSALEAETERALDTGYSSNPIVHAFACSARLSGIGADLTVPFFASMRTDLQVVPARGDATPATSGERAGVLAATPSGTLHGFDSEAHRSYVYGSAEVIGLMCLRVFVRDSALSPGELARLERGARSLGAAFQNVNFLRDLAEDTQQLSRSYLSADAQITEAVKDRWIATIRAELAEAEEVIPMLPRDARRAVDCARRLFARLTDRIDQTPVTELLAHRVRVSGAEKTLLVIKSVAGAGSRSAA</sequence>
<dbReference type="AlphaFoldDB" id="A0A4Q7TG42"/>
<dbReference type="PANTHER" id="PTHR31480">
    <property type="entry name" value="BIFUNCTIONAL LYCOPENE CYCLASE/PHYTOENE SYNTHASE"/>
    <property type="match status" value="1"/>
</dbReference>
<comment type="caution">
    <text evidence="1">The sequence shown here is derived from an EMBL/GenBank/DDBJ whole genome shotgun (WGS) entry which is preliminary data.</text>
</comment>